<sequence length="102" mass="10456">MQRATSDRARLCRVLTAGIAATVLLAGTSGGAAAPPASLVPARLAAVVDFSARSGRNAAAQGHRVVAIEPTPELSRPGERIARARASGGSTTRCPHWPRCSD</sequence>
<evidence type="ECO:0000313" key="3">
    <source>
        <dbReference type="Proteomes" id="UP001218629"/>
    </source>
</evidence>
<dbReference type="EMBL" id="CP095749">
    <property type="protein sequence ID" value="WEB37960.1"/>
    <property type="molecule type" value="Genomic_DNA"/>
</dbReference>
<feature type="signal peptide" evidence="1">
    <location>
        <begin position="1"/>
        <end position="26"/>
    </location>
</feature>
<dbReference type="Proteomes" id="UP001218629">
    <property type="component" value="Chromosome"/>
</dbReference>
<evidence type="ECO:0000256" key="1">
    <source>
        <dbReference type="SAM" id="SignalP"/>
    </source>
</evidence>
<accession>A0ABY7ZZ41</accession>
<keyword evidence="3" id="KW-1185">Reference proteome</keyword>
<name>A0ABY7ZZ41_9ACTN</name>
<keyword evidence="1" id="KW-0732">Signal</keyword>
<protein>
    <submittedName>
        <fullName evidence="2">Uncharacterized protein</fullName>
    </submittedName>
</protein>
<gene>
    <name evidence="2" type="ORF">MOV08_00600</name>
</gene>
<evidence type="ECO:0000313" key="2">
    <source>
        <dbReference type="EMBL" id="WEB37960.1"/>
    </source>
</evidence>
<reference evidence="2 3" key="1">
    <citation type="submission" date="2022-03" db="EMBL/GenBank/DDBJ databases">
        <title>Streptomyces yunnanensis P86,complete genome.</title>
        <authorList>
            <person name="Chen S."/>
            <person name="Zhang Q."/>
        </authorList>
    </citation>
    <scope>NUCLEOTIDE SEQUENCE [LARGE SCALE GENOMIC DNA]</scope>
    <source>
        <strain evidence="2 3">P86</strain>
    </source>
</reference>
<feature type="chain" id="PRO_5045937170" evidence="1">
    <location>
        <begin position="27"/>
        <end position="102"/>
    </location>
</feature>
<dbReference type="RefSeq" id="WP_275305719.1">
    <property type="nucleotide sequence ID" value="NZ_CP095749.1"/>
</dbReference>
<organism evidence="2 3">
    <name type="scientific">Streptomyces yunnanensis</name>
    <dbReference type="NCBI Taxonomy" id="156453"/>
    <lineage>
        <taxon>Bacteria</taxon>
        <taxon>Bacillati</taxon>
        <taxon>Actinomycetota</taxon>
        <taxon>Actinomycetes</taxon>
        <taxon>Kitasatosporales</taxon>
        <taxon>Streptomycetaceae</taxon>
        <taxon>Streptomyces</taxon>
    </lineage>
</organism>
<proteinExistence type="predicted"/>